<dbReference type="InterPro" id="IPR039697">
    <property type="entry name" value="Alcohol_dehydrogenase_Fe"/>
</dbReference>
<dbReference type="Gene3D" id="1.20.1090.10">
    <property type="entry name" value="Dehydroquinate synthase-like - alpha domain"/>
    <property type="match status" value="1"/>
</dbReference>
<gene>
    <name evidence="4" type="ORF">LTR62_007471</name>
</gene>
<dbReference type="InterPro" id="IPR018211">
    <property type="entry name" value="ADH_Fe_CS"/>
</dbReference>
<dbReference type="GO" id="GO:0004022">
    <property type="term" value="F:alcohol dehydrogenase (NAD+) activity"/>
    <property type="evidence" value="ECO:0007669"/>
    <property type="project" value="TreeGrafter"/>
</dbReference>
<dbReference type="EMBL" id="JAVRRL010000007">
    <property type="protein sequence ID" value="KAK5116797.1"/>
    <property type="molecule type" value="Genomic_DNA"/>
</dbReference>
<evidence type="ECO:0000256" key="1">
    <source>
        <dbReference type="ARBA" id="ARBA00023002"/>
    </source>
</evidence>
<dbReference type="CDD" id="cd08192">
    <property type="entry name" value="MAR-like"/>
    <property type="match status" value="1"/>
</dbReference>
<name>A0AAN7TQ47_9PEZI</name>
<feature type="domain" description="Fe-containing alcohol dehydrogenase-like C-terminal" evidence="3">
    <location>
        <begin position="208"/>
        <end position="402"/>
    </location>
</feature>
<dbReference type="PROSITE" id="PS00060">
    <property type="entry name" value="ADH_IRON_2"/>
    <property type="match status" value="1"/>
</dbReference>
<sequence length="406" mass="43725">MDQLAVNQYDIPERSSKLAVFDAQLSKYIPEYISRWSCTRIVLVASKGLYTAHNHIQDLETLLGSKIVAKKIGVGEHSPYADVIAIAHMLQEYNADCLVSIGSSSYSDASKIAALLAATLPSGFTAKDMESLVDQRKGHGTCQAAKVKVILVPTSLSASEWNGSSSCTNPDGKKQHFSPPGGHRVAVADLILLDPELASTAPERLWLSSGVRCMDHCVETICNPHCTPPASADAQEGLAAMLKGLLEYKQGEGADRARYLRGISDSQQGARRAIMALIVHRNSFGPSHAIGHQLGSVSGVMHGITSCILLAPVLKYQARDPSRREAQATVLKVFNETLGWRETEAADAVTKFVKLLGLRTRLEEVGVTDEGELERIAAKTLTDVWGGGVAQITEAGEVMKILDLAR</sequence>
<dbReference type="SUPFAM" id="SSF56796">
    <property type="entry name" value="Dehydroquinate synthase-like"/>
    <property type="match status" value="1"/>
</dbReference>
<dbReference type="PANTHER" id="PTHR11496:SF107">
    <property type="entry name" value="ALCOHOL DEHYDROGENASE, PUTATIVE (AFU_ORTHOLOGUE AFUA_1G06800)-RELATED"/>
    <property type="match status" value="1"/>
</dbReference>
<evidence type="ECO:0000259" key="3">
    <source>
        <dbReference type="Pfam" id="PF25137"/>
    </source>
</evidence>
<reference evidence="4" key="1">
    <citation type="submission" date="2023-08" db="EMBL/GenBank/DDBJ databases">
        <title>Black Yeasts Isolated from many extreme environments.</title>
        <authorList>
            <person name="Coleine C."/>
            <person name="Stajich J.E."/>
            <person name="Selbmann L."/>
        </authorList>
    </citation>
    <scope>NUCLEOTIDE SEQUENCE</scope>
    <source>
        <strain evidence="4">CCFEE 5401</strain>
    </source>
</reference>
<protein>
    <recommendedName>
        <fullName evidence="6">Alcohol dehydrogenase iron-type/glycerol dehydrogenase GldA domain-containing protein</fullName>
    </recommendedName>
</protein>
<feature type="domain" description="Alcohol dehydrogenase iron-type/glycerol dehydrogenase GldA" evidence="2">
    <location>
        <begin position="20"/>
        <end position="195"/>
    </location>
</feature>
<dbReference type="Proteomes" id="UP001310890">
    <property type="component" value="Unassembled WGS sequence"/>
</dbReference>
<proteinExistence type="predicted"/>
<evidence type="ECO:0008006" key="6">
    <source>
        <dbReference type="Google" id="ProtNLM"/>
    </source>
</evidence>
<accession>A0AAN7TQ47</accession>
<dbReference type="GO" id="GO:0046872">
    <property type="term" value="F:metal ion binding"/>
    <property type="evidence" value="ECO:0007669"/>
    <property type="project" value="InterPro"/>
</dbReference>
<dbReference type="Gene3D" id="3.40.50.1970">
    <property type="match status" value="1"/>
</dbReference>
<evidence type="ECO:0000313" key="5">
    <source>
        <dbReference type="Proteomes" id="UP001310890"/>
    </source>
</evidence>
<organism evidence="4 5">
    <name type="scientific">Meristemomyces frigidus</name>
    <dbReference type="NCBI Taxonomy" id="1508187"/>
    <lineage>
        <taxon>Eukaryota</taxon>
        <taxon>Fungi</taxon>
        <taxon>Dikarya</taxon>
        <taxon>Ascomycota</taxon>
        <taxon>Pezizomycotina</taxon>
        <taxon>Dothideomycetes</taxon>
        <taxon>Dothideomycetidae</taxon>
        <taxon>Mycosphaerellales</taxon>
        <taxon>Teratosphaeriaceae</taxon>
        <taxon>Meristemomyces</taxon>
    </lineage>
</organism>
<dbReference type="InterPro" id="IPR001670">
    <property type="entry name" value="ADH_Fe/GldA"/>
</dbReference>
<evidence type="ECO:0000259" key="2">
    <source>
        <dbReference type="Pfam" id="PF00465"/>
    </source>
</evidence>
<dbReference type="Pfam" id="PF00465">
    <property type="entry name" value="Fe-ADH"/>
    <property type="match status" value="1"/>
</dbReference>
<dbReference type="Pfam" id="PF25137">
    <property type="entry name" value="ADH_Fe_C"/>
    <property type="match status" value="1"/>
</dbReference>
<dbReference type="GO" id="GO:0005739">
    <property type="term" value="C:mitochondrion"/>
    <property type="evidence" value="ECO:0007669"/>
    <property type="project" value="TreeGrafter"/>
</dbReference>
<comment type="caution">
    <text evidence="4">The sequence shown here is derived from an EMBL/GenBank/DDBJ whole genome shotgun (WGS) entry which is preliminary data.</text>
</comment>
<evidence type="ECO:0000313" key="4">
    <source>
        <dbReference type="EMBL" id="KAK5116797.1"/>
    </source>
</evidence>
<dbReference type="PANTHER" id="PTHR11496">
    <property type="entry name" value="ALCOHOL DEHYDROGENASE"/>
    <property type="match status" value="1"/>
</dbReference>
<dbReference type="AlphaFoldDB" id="A0AAN7TQ47"/>
<keyword evidence="1" id="KW-0560">Oxidoreductase</keyword>
<dbReference type="InterPro" id="IPR056798">
    <property type="entry name" value="ADH_Fe_C"/>
</dbReference>